<dbReference type="InterPro" id="IPR032466">
    <property type="entry name" value="Metal_Hydrolase"/>
</dbReference>
<feature type="non-terminal residue" evidence="2">
    <location>
        <position position="278"/>
    </location>
</feature>
<dbReference type="EC" id="3.5.-.-" evidence="2"/>
<dbReference type="PANTHER" id="PTHR43135:SF3">
    <property type="entry name" value="ALPHA-D-RIBOSE 1-METHYLPHOSPHONATE 5-TRIPHOSPHATE DIPHOSPHATASE"/>
    <property type="match status" value="1"/>
</dbReference>
<dbReference type="InterPro" id="IPR051781">
    <property type="entry name" value="Metallo-dep_Hydrolase"/>
</dbReference>
<sequence length="278" mass="30277">MKVVIKGRTIFDGIEILKADSILIEDGIVKDIDYNLKCDNTVEFLNSFILPGMVDAHIHISGLSGTNATTAFFGIEPKTRLMRGIPWLNEILRSGFTTIRDCGNDNSIFLRDAVKEGLIRGPRIVAAGKALTQTFGHGELSHSIPVEWNEERGWSIICDGVDECIKGARSVLRSGADFIKIITTGGVISERDSPEQEQFTLEEISAIVREAEKAGTYVAAHAHGDQGIRNAIDGGVKFIEHGTLASHSSLKIMAEKNVSLTVTLSIVELITKYGRNLG</sequence>
<protein>
    <submittedName>
        <fullName evidence="2">Amidohydrolase</fullName>
        <ecNumber evidence="2">3.5.-.-</ecNumber>
    </submittedName>
</protein>
<dbReference type="AlphaFoldDB" id="T1C3H7"/>
<accession>T1C3H7</accession>
<reference evidence="2" key="2">
    <citation type="journal article" date="2014" name="ISME J.">
        <title>Microbial stratification in low pH oxic and suboxic macroscopic growths along an acid mine drainage.</title>
        <authorList>
            <person name="Mendez-Garcia C."/>
            <person name="Mesa V."/>
            <person name="Sprenger R.R."/>
            <person name="Richter M."/>
            <person name="Diez M.S."/>
            <person name="Solano J."/>
            <person name="Bargiela R."/>
            <person name="Golyshina O.V."/>
            <person name="Manteca A."/>
            <person name="Ramos J.L."/>
            <person name="Gallego J.R."/>
            <person name="Llorente I."/>
            <person name="Martins Dos Santos V.A."/>
            <person name="Jensen O.N."/>
            <person name="Pelaez A.I."/>
            <person name="Sanchez J."/>
            <person name="Ferrer M."/>
        </authorList>
    </citation>
    <scope>NUCLEOTIDE SEQUENCE</scope>
</reference>
<dbReference type="SUPFAM" id="SSF51338">
    <property type="entry name" value="Composite domain of metallo-dependent hydrolases"/>
    <property type="match status" value="1"/>
</dbReference>
<dbReference type="SUPFAM" id="SSF51556">
    <property type="entry name" value="Metallo-dependent hydrolases"/>
    <property type="match status" value="1"/>
</dbReference>
<dbReference type="Gene3D" id="3.20.20.140">
    <property type="entry name" value="Metal-dependent hydrolases"/>
    <property type="match status" value="1"/>
</dbReference>
<gene>
    <name evidence="2" type="ORF">B1A_03967</name>
</gene>
<dbReference type="InterPro" id="IPR006680">
    <property type="entry name" value="Amidohydro-rel"/>
</dbReference>
<feature type="domain" description="Amidohydrolase-related" evidence="1">
    <location>
        <begin position="48"/>
        <end position="274"/>
    </location>
</feature>
<name>T1C3H7_9ZZZZ</name>
<comment type="caution">
    <text evidence="2">The sequence shown here is derived from an EMBL/GenBank/DDBJ whole genome shotgun (WGS) entry which is preliminary data.</text>
</comment>
<dbReference type="Pfam" id="PF01979">
    <property type="entry name" value="Amidohydro_1"/>
    <property type="match status" value="1"/>
</dbReference>
<dbReference type="PANTHER" id="PTHR43135">
    <property type="entry name" value="ALPHA-D-RIBOSE 1-METHYLPHOSPHONATE 5-TRIPHOSPHATE DIPHOSPHATASE"/>
    <property type="match status" value="1"/>
</dbReference>
<keyword evidence="2" id="KW-0378">Hydrolase</keyword>
<proteinExistence type="predicted"/>
<dbReference type="InterPro" id="IPR057744">
    <property type="entry name" value="OTAase-like"/>
</dbReference>
<dbReference type="CDD" id="cd01299">
    <property type="entry name" value="Met_dep_hydrolase_A"/>
    <property type="match status" value="1"/>
</dbReference>
<evidence type="ECO:0000259" key="1">
    <source>
        <dbReference type="Pfam" id="PF01979"/>
    </source>
</evidence>
<dbReference type="GO" id="GO:0016810">
    <property type="term" value="F:hydrolase activity, acting on carbon-nitrogen (but not peptide) bonds"/>
    <property type="evidence" value="ECO:0007669"/>
    <property type="project" value="InterPro"/>
</dbReference>
<evidence type="ECO:0000313" key="2">
    <source>
        <dbReference type="EMBL" id="EQD75443.1"/>
    </source>
</evidence>
<organism evidence="2">
    <name type="scientific">mine drainage metagenome</name>
    <dbReference type="NCBI Taxonomy" id="410659"/>
    <lineage>
        <taxon>unclassified sequences</taxon>
        <taxon>metagenomes</taxon>
        <taxon>ecological metagenomes</taxon>
    </lineage>
</organism>
<dbReference type="InterPro" id="IPR011059">
    <property type="entry name" value="Metal-dep_hydrolase_composite"/>
</dbReference>
<dbReference type="EMBL" id="AUZX01002898">
    <property type="protein sequence ID" value="EQD75443.1"/>
    <property type="molecule type" value="Genomic_DNA"/>
</dbReference>
<reference evidence="2" key="1">
    <citation type="submission" date="2013-08" db="EMBL/GenBank/DDBJ databases">
        <authorList>
            <person name="Mendez C."/>
            <person name="Richter M."/>
            <person name="Ferrer M."/>
            <person name="Sanchez J."/>
        </authorList>
    </citation>
    <scope>NUCLEOTIDE SEQUENCE</scope>
</reference>